<dbReference type="Proteomes" id="UP000605992">
    <property type="component" value="Unassembled WGS sequence"/>
</dbReference>
<organism evidence="1 2">
    <name type="scientific">Planotetraspora thailandica</name>
    <dbReference type="NCBI Taxonomy" id="487172"/>
    <lineage>
        <taxon>Bacteria</taxon>
        <taxon>Bacillati</taxon>
        <taxon>Actinomycetota</taxon>
        <taxon>Actinomycetes</taxon>
        <taxon>Streptosporangiales</taxon>
        <taxon>Streptosporangiaceae</taxon>
        <taxon>Planotetraspora</taxon>
    </lineage>
</organism>
<reference evidence="1" key="1">
    <citation type="submission" date="2021-01" db="EMBL/GenBank/DDBJ databases">
        <title>Whole genome shotgun sequence of Planotetraspora thailandica NBRC 104271.</title>
        <authorList>
            <person name="Komaki H."/>
            <person name="Tamura T."/>
        </authorList>
    </citation>
    <scope>NUCLEOTIDE SEQUENCE</scope>
    <source>
        <strain evidence="1">NBRC 104271</strain>
    </source>
</reference>
<sequence>MDRLPDLDPITADCLRSAGWHRGRRVDVSVAIRSLESQGYVAGRTIVSFLESLWGLRLDPANEEGPNFINGEPFIVDPVGVGRRHRDEADEIYSAIGGSWFPIGWWLSYSHVFMDQSGALVAFADGLIWRIGDNLLDGLRFMVQADRPLMCIHAPEGRKPWPAATDFSAD</sequence>
<proteinExistence type="predicted"/>
<keyword evidence="2" id="KW-1185">Reference proteome</keyword>
<name>A0A8J3V3X9_9ACTN</name>
<gene>
    <name evidence="1" type="ORF">Pth03_34960</name>
</gene>
<evidence type="ECO:0000313" key="1">
    <source>
        <dbReference type="EMBL" id="GII55107.1"/>
    </source>
</evidence>
<evidence type="ECO:0000313" key="2">
    <source>
        <dbReference type="Proteomes" id="UP000605992"/>
    </source>
</evidence>
<evidence type="ECO:0008006" key="3">
    <source>
        <dbReference type="Google" id="ProtNLM"/>
    </source>
</evidence>
<accession>A0A8J3V3X9</accession>
<comment type="caution">
    <text evidence="1">The sequence shown here is derived from an EMBL/GenBank/DDBJ whole genome shotgun (WGS) entry which is preliminary data.</text>
</comment>
<dbReference type="EMBL" id="BOOR01000024">
    <property type="protein sequence ID" value="GII55107.1"/>
    <property type="molecule type" value="Genomic_DNA"/>
</dbReference>
<dbReference type="Pfam" id="PF14433">
    <property type="entry name" value="SUKH-3"/>
    <property type="match status" value="1"/>
</dbReference>
<dbReference type="AlphaFoldDB" id="A0A8J3V3X9"/>
<dbReference type="InterPro" id="IPR025850">
    <property type="entry name" value="SUKH-3"/>
</dbReference>
<protein>
    <recommendedName>
        <fullName evidence="3">SUKH-3 domain containing protein</fullName>
    </recommendedName>
</protein>